<evidence type="ECO:0000256" key="9">
    <source>
        <dbReference type="RuleBase" id="RU364079"/>
    </source>
</evidence>
<feature type="binding site" evidence="7">
    <location>
        <position position="25"/>
    </location>
    <ligand>
        <name>Ca(2+)</name>
        <dbReference type="ChEBI" id="CHEBI:29108"/>
    </ligand>
</feature>
<dbReference type="EMBL" id="BDGG01000010">
    <property type="protein sequence ID" value="GAV04403.1"/>
    <property type="molecule type" value="Genomic_DNA"/>
</dbReference>
<feature type="binding site" evidence="8">
    <location>
        <position position="217"/>
    </location>
    <ligand>
        <name>Zn(2+)</name>
        <dbReference type="ChEBI" id="CHEBI:29105"/>
        <note>catalytic</note>
    </ligand>
</feature>
<dbReference type="EC" id="3.5.1.-" evidence="9"/>
<feature type="binding site" evidence="8">
    <location>
        <position position="90"/>
    </location>
    <ligand>
        <name>Zn(2+)</name>
        <dbReference type="ChEBI" id="CHEBI:29105"/>
        <note>catalytic</note>
    </ligand>
</feature>
<proteinExistence type="inferred from homology"/>
<dbReference type="Pfam" id="PF05875">
    <property type="entry name" value="Ceramidase"/>
    <property type="match status" value="1"/>
</dbReference>
<comment type="similarity">
    <text evidence="2 9">Belongs to the alkaline ceramidase family.</text>
</comment>
<reference evidence="10 11" key="1">
    <citation type="journal article" date="2016" name="Nat. Commun.">
        <title>Extremotolerant tardigrade genome and improved radiotolerance of human cultured cells by tardigrade-unique protein.</title>
        <authorList>
            <person name="Hashimoto T."/>
            <person name="Horikawa D.D."/>
            <person name="Saito Y."/>
            <person name="Kuwahara H."/>
            <person name="Kozuka-Hata H."/>
            <person name="Shin-I T."/>
            <person name="Minakuchi Y."/>
            <person name="Ohishi K."/>
            <person name="Motoyama A."/>
            <person name="Aizu T."/>
            <person name="Enomoto A."/>
            <person name="Kondo K."/>
            <person name="Tanaka S."/>
            <person name="Hara Y."/>
            <person name="Koshikawa S."/>
            <person name="Sagara H."/>
            <person name="Miura T."/>
            <person name="Yokobori S."/>
            <person name="Miyagawa K."/>
            <person name="Suzuki Y."/>
            <person name="Kubo T."/>
            <person name="Oyama M."/>
            <person name="Kohara Y."/>
            <person name="Fujiyama A."/>
            <person name="Arakawa K."/>
            <person name="Katayama T."/>
            <person name="Toyoda A."/>
            <person name="Kunieda T."/>
        </authorList>
    </citation>
    <scope>NUCLEOTIDE SEQUENCE [LARGE SCALE GENOMIC DNA]</scope>
    <source>
        <strain evidence="10 11">YOKOZUNA-1</strain>
    </source>
</reference>
<feature type="binding site" evidence="7">
    <location>
        <position position="28"/>
    </location>
    <ligand>
        <name>Ca(2+)</name>
        <dbReference type="ChEBI" id="CHEBI:29108"/>
    </ligand>
</feature>
<dbReference type="PANTHER" id="PTHR46139:SF3">
    <property type="entry name" value="ALKALINE CERAMIDASE"/>
    <property type="match status" value="1"/>
</dbReference>
<feature type="transmembrane region" description="Helical" evidence="9">
    <location>
        <begin position="103"/>
        <end position="123"/>
    </location>
</feature>
<evidence type="ECO:0000256" key="2">
    <source>
        <dbReference type="ARBA" id="ARBA00009780"/>
    </source>
</evidence>
<comment type="caution">
    <text evidence="10">The sequence shown here is derived from an EMBL/GenBank/DDBJ whole genome shotgun (WGS) entry which is preliminary data.</text>
</comment>
<organism evidence="10 11">
    <name type="scientific">Ramazzottius varieornatus</name>
    <name type="common">Water bear</name>
    <name type="synonym">Tardigrade</name>
    <dbReference type="NCBI Taxonomy" id="947166"/>
    <lineage>
        <taxon>Eukaryota</taxon>
        <taxon>Metazoa</taxon>
        <taxon>Ecdysozoa</taxon>
        <taxon>Tardigrada</taxon>
        <taxon>Eutardigrada</taxon>
        <taxon>Parachela</taxon>
        <taxon>Hypsibioidea</taxon>
        <taxon>Ramazzottiidae</taxon>
        <taxon>Ramazzottius</taxon>
    </lineage>
</organism>
<comment type="caution">
    <text evidence="9">Lacks conserved residue(s) required for the propagation of feature annotation.</text>
</comment>
<sequence>MHPDKGLLQPWELLHNLHRGSSDVDWCEGNYVVSSFIAEFVNTLSNILFLVVPPLLIFLFQNYAKSVQKKDIFIIWVLLIAVGLSSAYFHATLSFAGQMLDELAILWLICAGFAIWMPSRFLPVGLHRRAFKMGMLAITITGTILACIRPVVNAFALMTFGIPITVMLVVEMRRCKNDKIYRLGIRTVILFGSAVFCWLNDRLMCEVWLKWRFPYLHGLWHILIFLAAYACCVLFAYFDAAEAAPGYTPRLRYWPVDSFELGIPYVTLYLREDSSKPHDL</sequence>
<feature type="binding site" evidence="7">
    <location>
        <position position="26"/>
    </location>
    <ligand>
        <name>Ca(2+)</name>
        <dbReference type="ChEBI" id="CHEBI:29108"/>
    </ligand>
</feature>
<dbReference type="GO" id="GO:0016020">
    <property type="term" value="C:membrane"/>
    <property type="evidence" value="ECO:0007669"/>
    <property type="project" value="UniProtKB-SubCell"/>
</dbReference>
<feature type="binding site" evidence="7">
    <location>
        <position position="30"/>
    </location>
    <ligand>
        <name>Ca(2+)</name>
        <dbReference type="ChEBI" id="CHEBI:29108"/>
    </ligand>
</feature>
<feature type="binding site" evidence="7">
    <location>
        <position position="39"/>
    </location>
    <ligand>
        <name>Ca(2+)</name>
        <dbReference type="ChEBI" id="CHEBI:29108"/>
    </ligand>
</feature>
<evidence type="ECO:0000256" key="6">
    <source>
        <dbReference type="ARBA" id="ARBA00023136"/>
    </source>
</evidence>
<evidence type="ECO:0000256" key="7">
    <source>
        <dbReference type="PIRSR" id="PIRSR608901-1"/>
    </source>
</evidence>
<evidence type="ECO:0000313" key="10">
    <source>
        <dbReference type="EMBL" id="GAV04403.1"/>
    </source>
</evidence>
<keyword evidence="3 9" id="KW-0812">Transmembrane</keyword>
<comment type="function">
    <text evidence="9">Hydrolyzes the sphingolipid ceramide into sphingosine and free fatty acid.</text>
</comment>
<keyword evidence="7" id="KW-0479">Metal-binding</keyword>
<keyword evidence="11" id="KW-1185">Reference proteome</keyword>
<keyword evidence="8" id="KW-0862">Zinc</keyword>
<dbReference type="GO" id="GO:0046514">
    <property type="term" value="P:ceramide catabolic process"/>
    <property type="evidence" value="ECO:0007669"/>
    <property type="project" value="TreeGrafter"/>
</dbReference>
<feature type="transmembrane region" description="Helical" evidence="9">
    <location>
        <begin position="219"/>
        <end position="238"/>
    </location>
</feature>
<feature type="transmembrane region" description="Helical" evidence="9">
    <location>
        <begin position="154"/>
        <end position="171"/>
    </location>
</feature>
<protein>
    <recommendedName>
        <fullName evidence="9">Alkaline ceramidase</fullName>
        <ecNumber evidence="9">3.5.1.-</ecNumber>
    </recommendedName>
</protein>
<dbReference type="PANTHER" id="PTHR46139">
    <property type="entry name" value="ALKALINE CERAMIDASE"/>
    <property type="match status" value="1"/>
</dbReference>
<comment type="subcellular location">
    <subcellularLocation>
        <location evidence="1">Membrane</location>
        <topology evidence="1">Multi-pass membrane protein</topology>
    </subcellularLocation>
</comment>
<feature type="transmembrane region" description="Helical" evidence="9">
    <location>
        <begin position="183"/>
        <end position="199"/>
    </location>
</feature>
<dbReference type="AlphaFoldDB" id="A0A1D1VVY0"/>
<gene>
    <name evidence="10" type="primary">RvY_14686</name>
    <name evidence="10" type="synonym">RvY_14686.1</name>
    <name evidence="10" type="ORF">RvY_14686-1</name>
</gene>
<dbReference type="GO" id="GO:0016811">
    <property type="term" value="F:hydrolase activity, acting on carbon-nitrogen (but not peptide) bonds, in linear amides"/>
    <property type="evidence" value="ECO:0007669"/>
    <property type="project" value="InterPro"/>
</dbReference>
<feature type="transmembrane region" description="Helical" evidence="9">
    <location>
        <begin position="40"/>
        <end position="60"/>
    </location>
</feature>
<feature type="transmembrane region" description="Helical" evidence="9">
    <location>
        <begin position="72"/>
        <end position="91"/>
    </location>
</feature>
<name>A0A1D1VVY0_RAMVA</name>
<evidence type="ECO:0000256" key="1">
    <source>
        <dbReference type="ARBA" id="ARBA00004141"/>
    </source>
</evidence>
<keyword evidence="4 9" id="KW-0378">Hydrolase</keyword>
<accession>A0A1D1VVY0</accession>
<evidence type="ECO:0000256" key="4">
    <source>
        <dbReference type="ARBA" id="ARBA00022801"/>
    </source>
</evidence>
<dbReference type="InterPro" id="IPR008901">
    <property type="entry name" value="ACER"/>
</dbReference>
<comment type="cofactor">
    <cofactor evidence="8">
        <name>Zn(2+)</name>
        <dbReference type="ChEBI" id="CHEBI:29105"/>
    </cofactor>
</comment>
<evidence type="ECO:0000256" key="5">
    <source>
        <dbReference type="ARBA" id="ARBA00022989"/>
    </source>
</evidence>
<evidence type="ECO:0000256" key="8">
    <source>
        <dbReference type="PIRSR" id="PIRSR608901-2"/>
    </source>
</evidence>
<evidence type="ECO:0000256" key="3">
    <source>
        <dbReference type="ARBA" id="ARBA00022692"/>
    </source>
</evidence>
<dbReference type="GO" id="GO:0046872">
    <property type="term" value="F:metal ion binding"/>
    <property type="evidence" value="ECO:0007669"/>
    <property type="project" value="UniProtKB-KW"/>
</dbReference>
<keyword evidence="9" id="KW-0443">Lipid metabolism</keyword>
<dbReference type="OrthoDB" id="187171at2759"/>
<dbReference type="Proteomes" id="UP000186922">
    <property type="component" value="Unassembled WGS sequence"/>
</dbReference>
<keyword evidence="6 9" id="KW-0472">Membrane</keyword>
<keyword evidence="7" id="KW-0106">Calcium</keyword>
<feature type="binding site" evidence="8">
    <location>
        <position position="221"/>
    </location>
    <ligand>
        <name>Zn(2+)</name>
        <dbReference type="ChEBI" id="CHEBI:29105"/>
        <note>catalytic</note>
    </ligand>
</feature>
<dbReference type="STRING" id="947166.A0A1D1VVY0"/>
<keyword evidence="5 9" id="KW-1133">Transmembrane helix</keyword>
<evidence type="ECO:0000313" key="11">
    <source>
        <dbReference type="Proteomes" id="UP000186922"/>
    </source>
</evidence>